<accession>A0A644YBS1</accession>
<keyword evidence="1" id="KW-0472">Membrane</keyword>
<sequence length="236" mass="26497">MRPLFRSFALFVRQILRDSMLAAVCGATLLTAFFFRYGIPAVERALYAHFQRPILEKYYLLFDLLLALLIPYLLTFAASMMMLTEYDENIAGYLAVTPVGKRGYVESRLGLSAAIAFAASVVLVRAFSLTQWKLSMIILVSMLTGLASVGVALLLFSLSHNRVEGMAMAKMSGLLLMGLPVPFFLLSNTQYLFSPLPTFWIAKLGMEPNLIYFFAALLTSVLWILLLYGKFRKKLM</sequence>
<feature type="transmembrane region" description="Helical" evidence="1">
    <location>
        <begin position="109"/>
        <end position="128"/>
    </location>
</feature>
<protein>
    <recommendedName>
        <fullName evidence="3">Fluoroquinolones export permease protein</fullName>
    </recommendedName>
</protein>
<name>A0A644YBS1_9ZZZZ</name>
<feature type="transmembrane region" description="Helical" evidence="1">
    <location>
        <begin position="168"/>
        <end position="190"/>
    </location>
</feature>
<feature type="transmembrane region" description="Helical" evidence="1">
    <location>
        <begin position="20"/>
        <end position="39"/>
    </location>
</feature>
<dbReference type="AlphaFoldDB" id="A0A644YBS1"/>
<feature type="transmembrane region" description="Helical" evidence="1">
    <location>
        <begin position="210"/>
        <end position="228"/>
    </location>
</feature>
<feature type="transmembrane region" description="Helical" evidence="1">
    <location>
        <begin position="59"/>
        <end position="83"/>
    </location>
</feature>
<comment type="caution">
    <text evidence="2">The sequence shown here is derived from an EMBL/GenBank/DDBJ whole genome shotgun (WGS) entry which is preliminary data.</text>
</comment>
<gene>
    <name evidence="2" type="ORF">SDC9_72239</name>
</gene>
<feature type="transmembrane region" description="Helical" evidence="1">
    <location>
        <begin position="134"/>
        <end position="156"/>
    </location>
</feature>
<keyword evidence="1" id="KW-0812">Transmembrane</keyword>
<proteinExistence type="predicted"/>
<reference evidence="2" key="1">
    <citation type="submission" date="2019-08" db="EMBL/GenBank/DDBJ databases">
        <authorList>
            <person name="Kucharzyk K."/>
            <person name="Murdoch R.W."/>
            <person name="Higgins S."/>
            <person name="Loffler F."/>
        </authorList>
    </citation>
    <scope>NUCLEOTIDE SEQUENCE</scope>
</reference>
<evidence type="ECO:0000256" key="1">
    <source>
        <dbReference type="SAM" id="Phobius"/>
    </source>
</evidence>
<dbReference type="EMBL" id="VSSQ01004568">
    <property type="protein sequence ID" value="MPM25739.1"/>
    <property type="molecule type" value="Genomic_DNA"/>
</dbReference>
<evidence type="ECO:0000313" key="2">
    <source>
        <dbReference type="EMBL" id="MPM25739.1"/>
    </source>
</evidence>
<keyword evidence="1" id="KW-1133">Transmembrane helix</keyword>
<organism evidence="2">
    <name type="scientific">bioreactor metagenome</name>
    <dbReference type="NCBI Taxonomy" id="1076179"/>
    <lineage>
        <taxon>unclassified sequences</taxon>
        <taxon>metagenomes</taxon>
        <taxon>ecological metagenomes</taxon>
    </lineage>
</organism>
<evidence type="ECO:0008006" key="3">
    <source>
        <dbReference type="Google" id="ProtNLM"/>
    </source>
</evidence>